<dbReference type="SUPFAM" id="SSF53383">
    <property type="entry name" value="PLP-dependent transferases"/>
    <property type="match status" value="1"/>
</dbReference>
<evidence type="ECO:0000256" key="4">
    <source>
        <dbReference type="ARBA" id="ARBA00013558"/>
    </source>
</evidence>
<organism evidence="12 13">
    <name type="scientific">Candidatus Fokinia crypta</name>
    <dbReference type="NCBI Taxonomy" id="1920990"/>
    <lineage>
        <taxon>Bacteria</taxon>
        <taxon>Pseudomonadati</taxon>
        <taxon>Pseudomonadota</taxon>
        <taxon>Alphaproteobacteria</taxon>
        <taxon>Rickettsiales</taxon>
        <taxon>Candidatus Midichloriaceae</taxon>
        <taxon>Candidatus Fokinia</taxon>
    </lineage>
</organism>
<dbReference type="InterPro" id="IPR016454">
    <property type="entry name" value="Cysteine_dSase"/>
</dbReference>
<gene>
    <name evidence="12" type="ORF">Fokcrypt_00553</name>
</gene>
<dbReference type="Pfam" id="PF00266">
    <property type="entry name" value="Aminotran_5"/>
    <property type="match status" value="1"/>
</dbReference>
<keyword evidence="13" id="KW-1185">Reference proteome</keyword>
<dbReference type="PIRSF" id="PIRSF005572">
    <property type="entry name" value="NifS"/>
    <property type="match status" value="1"/>
</dbReference>
<dbReference type="InterPro" id="IPR000192">
    <property type="entry name" value="Aminotrans_V_dom"/>
</dbReference>
<comment type="catalytic activity">
    <reaction evidence="10">
        <text>(sulfur carrier)-H + L-cysteine = (sulfur carrier)-SH + L-alanine</text>
        <dbReference type="Rhea" id="RHEA:43892"/>
        <dbReference type="Rhea" id="RHEA-COMP:14737"/>
        <dbReference type="Rhea" id="RHEA-COMP:14739"/>
        <dbReference type="ChEBI" id="CHEBI:29917"/>
        <dbReference type="ChEBI" id="CHEBI:35235"/>
        <dbReference type="ChEBI" id="CHEBI:57972"/>
        <dbReference type="ChEBI" id="CHEBI:64428"/>
        <dbReference type="EC" id="2.8.1.7"/>
    </reaction>
</comment>
<evidence type="ECO:0000256" key="7">
    <source>
        <dbReference type="ARBA" id="ARBA00022898"/>
    </source>
</evidence>
<keyword evidence="7" id="KW-0663">Pyridoxal phosphate</keyword>
<evidence type="ECO:0000256" key="1">
    <source>
        <dbReference type="ARBA" id="ARBA00001933"/>
    </source>
</evidence>
<evidence type="ECO:0000256" key="6">
    <source>
        <dbReference type="ARBA" id="ARBA00022723"/>
    </source>
</evidence>
<dbReference type="Proteomes" id="UP001325140">
    <property type="component" value="Chromosome"/>
</dbReference>
<evidence type="ECO:0000313" key="12">
    <source>
        <dbReference type="EMBL" id="WPX98025.1"/>
    </source>
</evidence>
<evidence type="ECO:0000259" key="11">
    <source>
        <dbReference type="Pfam" id="PF00266"/>
    </source>
</evidence>
<evidence type="ECO:0000256" key="9">
    <source>
        <dbReference type="ARBA" id="ARBA00023014"/>
    </source>
</evidence>
<evidence type="ECO:0000256" key="3">
    <source>
        <dbReference type="ARBA" id="ARBA00006490"/>
    </source>
</evidence>
<keyword evidence="9" id="KW-0411">Iron-sulfur</keyword>
<feature type="domain" description="Aminotransferase class V" evidence="11">
    <location>
        <begin position="2"/>
        <end position="367"/>
    </location>
</feature>
<sequence>MIYLDHNATTYLDEDVLAFLRKIEGKPQNASSTHSYGEDAKRKLNSARTNILEALECDQKLYNVIFTSSGTEANNIVINSLTHNNYNILTSATEHKSVLEPIKHAAKHEVINVQPNGTLDLSELERAITQFKKHSDKVAISVMYANNETGIIHPFKEIYALTQKYECILHTDISQALTRIPLSFYEIKADYITFSGHKIGAMTGTGCLIFGNRMPIQKIMYGGEQEYGVRPGTQNSIGIVTLEIALQNISQKVQQMDTNVRILRNKIEKKLLEYSTSLDISRIFLVGNKAERIPNTSCIGITGVDNNTQAIILDMMKCSVGIGAACSSGITEASHVLLAMKYSLEEAKSTIRISLGRKNTDAEIETFINSWKSMYSKVTS</sequence>
<dbReference type="Gene3D" id="3.90.1150.10">
    <property type="entry name" value="Aspartate Aminotransferase, domain 1"/>
    <property type="match status" value="1"/>
</dbReference>
<evidence type="ECO:0000256" key="8">
    <source>
        <dbReference type="ARBA" id="ARBA00023004"/>
    </source>
</evidence>
<dbReference type="InterPro" id="IPR015424">
    <property type="entry name" value="PyrdxlP-dep_Trfase"/>
</dbReference>
<dbReference type="RefSeq" id="WP_323722003.1">
    <property type="nucleotide sequence ID" value="NZ_CP110343.1"/>
</dbReference>
<accession>A0ABZ0USX6</accession>
<protein>
    <recommendedName>
        <fullName evidence="4">Cysteine desulfurase</fullName>
    </recommendedName>
</protein>
<proteinExistence type="inferred from homology"/>
<reference evidence="12" key="1">
    <citation type="submission" date="2022-10" db="EMBL/GenBank/DDBJ databases">
        <title>Host association and intracellularity evolved multiple times independently in the Rickettsiales.</title>
        <authorList>
            <person name="Castelli M."/>
            <person name="Nardi T."/>
            <person name="Gammuto L."/>
            <person name="Bellinzona G."/>
            <person name="Sabaneyeva E."/>
            <person name="Potekhin A."/>
            <person name="Serra V."/>
            <person name="Petroni G."/>
            <person name="Sassera D."/>
        </authorList>
    </citation>
    <scope>NUCLEOTIDE SEQUENCE [LARGE SCALE GENOMIC DNA]</scope>
    <source>
        <strain evidence="12">US_Bl 11III1</strain>
    </source>
</reference>
<evidence type="ECO:0000256" key="2">
    <source>
        <dbReference type="ARBA" id="ARBA00003120"/>
    </source>
</evidence>
<dbReference type="Gene3D" id="3.40.640.10">
    <property type="entry name" value="Type I PLP-dependent aspartate aminotransferase-like (Major domain)"/>
    <property type="match status" value="1"/>
</dbReference>
<dbReference type="InterPro" id="IPR015422">
    <property type="entry name" value="PyrdxlP-dep_Trfase_small"/>
</dbReference>
<evidence type="ECO:0000313" key="13">
    <source>
        <dbReference type="Proteomes" id="UP001325140"/>
    </source>
</evidence>
<keyword evidence="6" id="KW-0479">Metal-binding</keyword>
<dbReference type="InterPro" id="IPR015421">
    <property type="entry name" value="PyrdxlP-dep_Trfase_major"/>
</dbReference>
<comment type="similarity">
    <text evidence="3">Belongs to the class-V pyridoxal-phosphate-dependent aminotransferase family. NifS/IscS subfamily.</text>
</comment>
<comment type="function">
    <text evidence="2">Catalyzes the removal of elemental sulfur atoms from cysteine to produce alanine. Seems to participate in the biosynthesis of the nitrogenase metalloclusters by providing the inorganic sulfur required for the Fe-S core formation.</text>
</comment>
<dbReference type="PANTHER" id="PTHR11601">
    <property type="entry name" value="CYSTEINE DESULFURYLASE FAMILY MEMBER"/>
    <property type="match status" value="1"/>
</dbReference>
<keyword evidence="5" id="KW-0808">Transferase</keyword>
<dbReference type="PANTHER" id="PTHR11601:SF34">
    <property type="entry name" value="CYSTEINE DESULFURASE"/>
    <property type="match status" value="1"/>
</dbReference>
<evidence type="ECO:0000256" key="10">
    <source>
        <dbReference type="ARBA" id="ARBA00050776"/>
    </source>
</evidence>
<name>A0ABZ0USX6_9RICK</name>
<comment type="cofactor">
    <cofactor evidence="1">
        <name>pyridoxal 5'-phosphate</name>
        <dbReference type="ChEBI" id="CHEBI:597326"/>
    </cofactor>
</comment>
<dbReference type="EMBL" id="CP110343">
    <property type="protein sequence ID" value="WPX98025.1"/>
    <property type="molecule type" value="Genomic_DNA"/>
</dbReference>
<evidence type="ECO:0000256" key="5">
    <source>
        <dbReference type="ARBA" id="ARBA00022679"/>
    </source>
</evidence>
<keyword evidence="8" id="KW-0408">Iron</keyword>